<feature type="domain" description="DUF4408" evidence="3">
    <location>
        <begin position="73"/>
        <end position="105"/>
    </location>
</feature>
<accession>A0A8T1NYW2</accession>
<organism evidence="4 5">
    <name type="scientific">Carya illinoinensis</name>
    <name type="common">Pecan</name>
    <dbReference type="NCBI Taxonomy" id="32201"/>
    <lineage>
        <taxon>Eukaryota</taxon>
        <taxon>Viridiplantae</taxon>
        <taxon>Streptophyta</taxon>
        <taxon>Embryophyta</taxon>
        <taxon>Tracheophyta</taxon>
        <taxon>Spermatophyta</taxon>
        <taxon>Magnoliopsida</taxon>
        <taxon>eudicotyledons</taxon>
        <taxon>Gunneridae</taxon>
        <taxon>Pentapetalae</taxon>
        <taxon>rosids</taxon>
        <taxon>fabids</taxon>
        <taxon>Fagales</taxon>
        <taxon>Juglandaceae</taxon>
        <taxon>Carya</taxon>
    </lineage>
</organism>
<evidence type="ECO:0000259" key="3">
    <source>
        <dbReference type="Pfam" id="PF14364"/>
    </source>
</evidence>
<evidence type="ECO:0000256" key="1">
    <source>
        <dbReference type="SAM" id="MobiDB-lite"/>
    </source>
</evidence>
<dbReference type="InterPro" id="IPR025520">
    <property type="entry name" value="DUF4408"/>
</dbReference>
<keyword evidence="2" id="KW-0812">Transmembrane</keyword>
<name>A0A8T1NYW2_CARIL</name>
<keyword evidence="5" id="KW-1185">Reference proteome</keyword>
<feature type="region of interest" description="Disordered" evidence="1">
    <location>
        <begin position="218"/>
        <end position="239"/>
    </location>
</feature>
<proteinExistence type="predicted"/>
<dbReference type="AlphaFoldDB" id="A0A8T1NYW2"/>
<feature type="compositionally biased region" description="Basic and acidic residues" evidence="1">
    <location>
        <begin position="225"/>
        <end position="239"/>
    </location>
</feature>
<dbReference type="InterPro" id="IPR008480">
    <property type="entry name" value="DUF761_pln"/>
</dbReference>
<dbReference type="PANTHER" id="PTHR33098:SF117">
    <property type="entry name" value="COTTON FIBER (DUF761)"/>
    <property type="match status" value="1"/>
</dbReference>
<evidence type="ECO:0000256" key="2">
    <source>
        <dbReference type="SAM" id="Phobius"/>
    </source>
</evidence>
<feature type="transmembrane region" description="Helical" evidence="2">
    <location>
        <begin position="86"/>
        <end position="103"/>
    </location>
</feature>
<dbReference type="PANTHER" id="PTHR33098">
    <property type="entry name" value="COTTON FIBER (DUF761)"/>
    <property type="match status" value="1"/>
</dbReference>
<comment type="caution">
    <text evidence="4">The sequence shown here is derived from an EMBL/GenBank/DDBJ whole genome shotgun (WGS) entry which is preliminary data.</text>
</comment>
<reference evidence="4" key="1">
    <citation type="submission" date="2020-12" db="EMBL/GenBank/DDBJ databases">
        <title>WGS assembly of Carya illinoinensis cv. Pawnee.</title>
        <authorList>
            <person name="Platts A."/>
            <person name="Shu S."/>
            <person name="Wright S."/>
            <person name="Barry K."/>
            <person name="Edger P."/>
            <person name="Pires J.C."/>
            <person name="Schmutz J."/>
        </authorList>
    </citation>
    <scope>NUCLEOTIDE SEQUENCE</scope>
    <source>
        <tissue evidence="4">Leaf</tissue>
    </source>
</reference>
<evidence type="ECO:0000313" key="5">
    <source>
        <dbReference type="Proteomes" id="UP000811609"/>
    </source>
</evidence>
<dbReference type="Pfam" id="PF05553">
    <property type="entry name" value="DUF761"/>
    <property type="match status" value="1"/>
</dbReference>
<feature type="region of interest" description="Disordered" evidence="1">
    <location>
        <begin position="253"/>
        <end position="320"/>
    </location>
</feature>
<feature type="compositionally biased region" description="Basic and acidic residues" evidence="1">
    <location>
        <begin position="263"/>
        <end position="278"/>
    </location>
</feature>
<dbReference type="Pfam" id="PF14364">
    <property type="entry name" value="DUF4408"/>
    <property type="match status" value="1"/>
</dbReference>
<sequence>MHLQVLATHWIFFETSTHSRTSPEQMAYISASSSNNWTLSLKLVLISTGLLSLAAMLKLSLPAVSDFVAYEIPSVWSCVLSWLRPPYLYIVINFIIVSIVASSKLQQKHDDLEPDMPVGQPPPTKVFEIVEDDSVIYGDGVVLSEYGYVGQKVSTSEAQVVDTEGVWGRVDQKKAVSDEMLANRGDVAGELERGGSLEVLFSSNEREKPPISAKFAHRKPLKANPEAEKALRVSKPKRQETLENTWKMITEGRSMPLTRHLKKSDTWDSYARRDKPADENTPPKMKKSETFTDRSATSLSPSPGPGRLRRQPSPSQDELNRRVEAFIKKFNEEMRLQRQESLNQYHEMIRRGAH</sequence>
<dbReference type="Proteomes" id="UP000811609">
    <property type="component" value="Chromosome 12"/>
</dbReference>
<protein>
    <recommendedName>
        <fullName evidence="3">DUF4408 domain-containing protein</fullName>
    </recommendedName>
</protein>
<dbReference type="EMBL" id="CM031820">
    <property type="protein sequence ID" value="KAG6634502.1"/>
    <property type="molecule type" value="Genomic_DNA"/>
</dbReference>
<feature type="transmembrane region" description="Helical" evidence="2">
    <location>
        <begin position="39"/>
        <end position="57"/>
    </location>
</feature>
<keyword evidence="2" id="KW-0472">Membrane</keyword>
<keyword evidence="2" id="KW-1133">Transmembrane helix</keyword>
<gene>
    <name evidence="4" type="ORF">CIPAW_12G122700</name>
</gene>
<evidence type="ECO:0000313" key="4">
    <source>
        <dbReference type="EMBL" id="KAG6634502.1"/>
    </source>
</evidence>